<evidence type="ECO:0000256" key="1">
    <source>
        <dbReference type="ARBA" id="ARBA00022729"/>
    </source>
</evidence>
<evidence type="ECO:0000256" key="3">
    <source>
        <dbReference type="SAM" id="SignalP"/>
    </source>
</evidence>
<dbReference type="InterPro" id="IPR026444">
    <property type="entry name" value="Secre_tail"/>
</dbReference>
<dbReference type="InterPro" id="IPR003961">
    <property type="entry name" value="FN3_dom"/>
</dbReference>
<evidence type="ECO:0000259" key="4">
    <source>
        <dbReference type="PROSITE" id="PS50853"/>
    </source>
</evidence>
<dbReference type="PROSITE" id="PS50853">
    <property type="entry name" value="FN3"/>
    <property type="match status" value="1"/>
</dbReference>
<proteinExistence type="predicted"/>
<dbReference type="EMBL" id="JAVRHR010000001">
    <property type="protein sequence ID" value="MDT0606832.1"/>
    <property type="molecule type" value="Genomic_DNA"/>
</dbReference>
<dbReference type="Gene3D" id="2.160.20.110">
    <property type="match status" value="2"/>
</dbReference>
<keyword evidence="1 3" id="KW-0732">Signal</keyword>
<dbReference type="NCBIfam" id="TIGR04183">
    <property type="entry name" value="Por_Secre_tail"/>
    <property type="match status" value="1"/>
</dbReference>
<dbReference type="Gene3D" id="2.60.40.10">
    <property type="entry name" value="Immunoglobulins"/>
    <property type="match status" value="1"/>
</dbReference>
<sequence>MAFSFKIYTKSNFSVLLFFLVLSMLPVQAQTNTVQPTGSGTSADPYQIASLANLSWLSQTPAVWGAHFHQTADIDAAETQFWDDSDDNLDGDLYNDPNDAISAGNNQGFSPIGNNSNRFMGLYDGNGSLITNLYIDRSSTNFVGFIGYNQLGSELKNLGLIDVNITGDNVTGSLVGRNLGSIDECFSSGVVNAPILLGGITGANYQSITNSYTNVVTNGLGTQGGLSGENATNNITNSYSTGLVNSSGFSGGLNGYTDSFGFYPISSSFWDTEESNKSTSQGGVGKTTAEMQQQQTFTDAGWDFSTVWKLDGINNNGYPYLQWQEFAPGATTVSVTDISQTSVIANATIDNLGNPSATDHGFEFALTSDFEFRATYSQGVPSTTESYTLPVGDLTAGTDYYVRAFITNSNGRVYGSVESFTTPIIPTSYTQPLGAGTQTDPYLISNVEELLWISQTPAVWDAHFEQTADIDAADTQFLDDADDNSDGDPYNDPSDLTSAGNNEGFSPIGTQSTGFTGLYNGKGYAITNLTINRPTGNEIGFFGSVTGMADIVDVHLTNAGITGNFDVGILIGDNGGNQVRDCHGTGSVNGSSNVGGLIGFNIGISIASCFTNATVNGTSGFSGGLVGRTTGPSILDCYALGSVNGGGDTGGLIGFVESAPVQNCFSSGAVSGPLAGGLVGVSLGSVADSFWDTETSGQDTSIEGIGKTTAEMQQQATFTNWDFSTVWKIDGVNNNGYPYLQWQEFDPEVITDAVTQVTATSVTVNATLTNLGFPEVGEHGFQLAPTANFETASTLVLGTPQDIGAFTAEYRLLDQNTTYFVRAFVSDASNTLTYGQTLSFTTLEDNQAPTPSLQNVPAVVNGPFTLELVFDEEVHELIPNPVEVAPADDTRGTATLGAVVATPEAVYTIVVTPTIAGELVFFNEFAGMAKDLAGNLSNPLLPVTVIYDPETLAPVINAPLGNTTNSGLHLDFTLPENAEEESVYLLISETANPTATISLDFNASVGSAGDYQIALDLEDLANAPEVESTTGGNRLEEGTSYDFTLSYSDENGNPAAATTVQNIVFDTQPPVLQFVSLSSNNAFNTALATVGDEVTLTFESGTPLNGAIGSINSTVVSFTNVSGNLWQGTLMINESSPEGEVPFELFARGINELGTFATATTDGSNVIVDTSAPTPNCQSITVELDAAGAVSISPQEVDNGSFDENGISDRSLNSTTFGCAHLGENNGVLIITDTAGNATSCEVLITVMDTIAPTVLTRDISLILDDTGIAQLSPEFVDNGSFDNCTIADMQLDVTDFTLDNIGENQVRLTVTDSGGNSATATAMVTVSFLDGDSDGVADFLDNCPNTPNGTVVDASGCELPALNIQDFSFTVGNDACKDSTTGTLIVSASQTDQDFLVRIASEVGVQLNPTEGPLRIENLAAGQYTLCISRVVAQEEEVCTQVVIAQAVPLLVESTVDRATNTLELMLSGSATYLVTLNDQEFAVDANSFSAILSEPLTQLRVRTDLECQGVYEEEIGLVDNVSFYPNPTIGVVHVLVPGSESEVRVQVASNLGTMVFSQLLQVPDNRELQINLENLASGTYTVFLSGAELEEGFKIIKR</sequence>
<dbReference type="InterPro" id="IPR028974">
    <property type="entry name" value="TSP_type-3_rpt"/>
</dbReference>
<evidence type="ECO:0000313" key="5">
    <source>
        <dbReference type="EMBL" id="MDT0606832.1"/>
    </source>
</evidence>
<gene>
    <name evidence="5" type="ORF">RM706_07315</name>
</gene>
<feature type="region of interest" description="Disordered" evidence="2">
    <location>
        <begin position="478"/>
        <end position="507"/>
    </location>
</feature>
<feature type="chain" id="PRO_5045685703" evidence="3">
    <location>
        <begin position="30"/>
        <end position="1600"/>
    </location>
</feature>
<reference evidence="5 6" key="1">
    <citation type="submission" date="2023-09" db="EMBL/GenBank/DDBJ databases">
        <authorList>
            <person name="Rey-Velasco X."/>
        </authorList>
    </citation>
    <scope>NUCLEOTIDE SEQUENCE [LARGE SCALE GENOMIC DNA]</scope>
    <source>
        <strain evidence="5 6">F388</strain>
    </source>
</reference>
<dbReference type="RefSeq" id="WP_311350375.1">
    <property type="nucleotide sequence ID" value="NZ_JAVRHR010000001.1"/>
</dbReference>
<keyword evidence="6" id="KW-1185">Reference proteome</keyword>
<feature type="domain" description="Fibronectin type-III" evidence="4">
    <location>
        <begin position="327"/>
        <end position="430"/>
    </location>
</feature>
<organism evidence="5 6">
    <name type="scientific">Croceitalea rosinachiae</name>
    <dbReference type="NCBI Taxonomy" id="3075596"/>
    <lineage>
        <taxon>Bacteria</taxon>
        <taxon>Pseudomonadati</taxon>
        <taxon>Bacteroidota</taxon>
        <taxon>Flavobacteriia</taxon>
        <taxon>Flavobacteriales</taxon>
        <taxon>Flavobacteriaceae</taxon>
        <taxon>Croceitalea</taxon>
    </lineage>
</organism>
<dbReference type="SUPFAM" id="SSF103647">
    <property type="entry name" value="TSP type-3 repeat"/>
    <property type="match status" value="1"/>
</dbReference>
<dbReference type="Pfam" id="PF18962">
    <property type="entry name" value="Por_Secre_tail"/>
    <property type="match status" value="1"/>
</dbReference>
<feature type="signal peptide" evidence="3">
    <location>
        <begin position="1"/>
        <end position="29"/>
    </location>
</feature>
<name>A0ABU3A9G0_9FLAO</name>
<evidence type="ECO:0000256" key="2">
    <source>
        <dbReference type="SAM" id="MobiDB-lite"/>
    </source>
</evidence>
<comment type="caution">
    <text evidence="5">The sequence shown here is derived from an EMBL/GenBank/DDBJ whole genome shotgun (WGS) entry which is preliminary data.</text>
</comment>
<accession>A0ABU3A9G0</accession>
<dbReference type="InterPro" id="IPR013783">
    <property type="entry name" value="Ig-like_fold"/>
</dbReference>
<protein>
    <submittedName>
        <fullName evidence="5">T9SS type A sorting domain-containing protein</fullName>
    </submittedName>
</protein>
<evidence type="ECO:0000313" key="6">
    <source>
        <dbReference type="Proteomes" id="UP001255246"/>
    </source>
</evidence>
<dbReference type="Proteomes" id="UP001255246">
    <property type="component" value="Unassembled WGS sequence"/>
</dbReference>
<feature type="compositionally biased region" description="Polar residues" evidence="2">
    <location>
        <begin position="494"/>
        <end position="507"/>
    </location>
</feature>